<feature type="domain" description="Alpha/beta hydrolase fold-3" evidence="4">
    <location>
        <begin position="112"/>
        <end position="331"/>
    </location>
</feature>
<evidence type="ECO:0000256" key="3">
    <source>
        <dbReference type="PROSITE-ProRule" id="PRU10038"/>
    </source>
</evidence>
<organism evidence="5 6">
    <name type="scientific">Fusarium austroafricanum</name>
    <dbReference type="NCBI Taxonomy" id="2364996"/>
    <lineage>
        <taxon>Eukaryota</taxon>
        <taxon>Fungi</taxon>
        <taxon>Dikarya</taxon>
        <taxon>Ascomycota</taxon>
        <taxon>Pezizomycotina</taxon>
        <taxon>Sordariomycetes</taxon>
        <taxon>Hypocreomycetidae</taxon>
        <taxon>Hypocreales</taxon>
        <taxon>Nectriaceae</taxon>
        <taxon>Fusarium</taxon>
        <taxon>Fusarium concolor species complex</taxon>
    </lineage>
</organism>
<comment type="similarity">
    <text evidence="1">Belongs to the 'GDXG' lipolytic enzyme family.</text>
</comment>
<dbReference type="Pfam" id="PF07859">
    <property type="entry name" value="Abhydrolase_3"/>
    <property type="match status" value="1"/>
</dbReference>
<accession>A0A8H4NRG4</accession>
<evidence type="ECO:0000313" key="6">
    <source>
        <dbReference type="Proteomes" id="UP000605986"/>
    </source>
</evidence>
<reference evidence="5" key="1">
    <citation type="submission" date="2020-01" db="EMBL/GenBank/DDBJ databases">
        <title>Identification and distribution of gene clusters putatively required for synthesis of sphingolipid metabolism inhibitors in phylogenetically diverse species of the filamentous fungus Fusarium.</title>
        <authorList>
            <person name="Kim H.-S."/>
            <person name="Busman M."/>
            <person name="Brown D.W."/>
            <person name="Divon H."/>
            <person name="Uhlig S."/>
            <person name="Proctor R.H."/>
        </authorList>
    </citation>
    <scope>NUCLEOTIDE SEQUENCE</scope>
    <source>
        <strain evidence="5">NRRL 53441</strain>
    </source>
</reference>
<dbReference type="InterPro" id="IPR002168">
    <property type="entry name" value="Lipase_GDXG_HIS_AS"/>
</dbReference>
<protein>
    <submittedName>
        <fullName evidence="5">Alpha/beta hydrolase fold-3 domain containing protein</fullName>
    </submittedName>
</protein>
<dbReference type="SUPFAM" id="SSF53474">
    <property type="entry name" value="alpha/beta-Hydrolases"/>
    <property type="match status" value="1"/>
</dbReference>
<name>A0A8H4NRG4_9HYPO</name>
<dbReference type="GO" id="GO:0016787">
    <property type="term" value="F:hydrolase activity"/>
    <property type="evidence" value="ECO:0007669"/>
    <property type="project" value="UniProtKB-KW"/>
</dbReference>
<keyword evidence="6" id="KW-1185">Reference proteome</keyword>
<proteinExistence type="inferred from homology"/>
<evidence type="ECO:0000313" key="5">
    <source>
        <dbReference type="EMBL" id="KAF4444915.1"/>
    </source>
</evidence>
<dbReference type="InterPro" id="IPR050300">
    <property type="entry name" value="GDXG_lipolytic_enzyme"/>
</dbReference>
<dbReference type="OrthoDB" id="2152029at2759"/>
<evidence type="ECO:0000256" key="2">
    <source>
        <dbReference type="ARBA" id="ARBA00022801"/>
    </source>
</evidence>
<dbReference type="Gene3D" id="3.40.50.1820">
    <property type="entry name" value="alpha/beta hydrolase"/>
    <property type="match status" value="1"/>
</dbReference>
<keyword evidence="2 5" id="KW-0378">Hydrolase</keyword>
<evidence type="ECO:0000256" key="1">
    <source>
        <dbReference type="ARBA" id="ARBA00010515"/>
    </source>
</evidence>
<dbReference type="InterPro" id="IPR013094">
    <property type="entry name" value="AB_hydrolase_3"/>
</dbReference>
<dbReference type="PROSITE" id="PS01173">
    <property type="entry name" value="LIPASE_GDXG_HIS"/>
    <property type="match status" value="1"/>
</dbReference>
<dbReference type="Proteomes" id="UP000605986">
    <property type="component" value="Unassembled WGS sequence"/>
</dbReference>
<comment type="caution">
    <text evidence="5">The sequence shown here is derived from an EMBL/GenBank/DDBJ whole genome shotgun (WGS) entry which is preliminary data.</text>
</comment>
<feature type="active site" evidence="3">
    <location>
        <position position="192"/>
    </location>
</feature>
<dbReference type="PANTHER" id="PTHR48081">
    <property type="entry name" value="AB HYDROLASE SUPERFAMILY PROTEIN C4A8.06C"/>
    <property type="match status" value="1"/>
</dbReference>
<dbReference type="AlphaFoldDB" id="A0A8H4NRG4"/>
<dbReference type="InterPro" id="IPR033140">
    <property type="entry name" value="Lipase_GDXG_put_SER_AS"/>
</dbReference>
<dbReference type="PROSITE" id="PS01174">
    <property type="entry name" value="LIPASE_GDXG_SER"/>
    <property type="match status" value="1"/>
</dbReference>
<dbReference type="EMBL" id="JAADJG010000540">
    <property type="protein sequence ID" value="KAF4444915.1"/>
    <property type="molecule type" value="Genomic_DNA"/>
</dbReference>
<gene>
    <name evidence="5" type="ORF">F53441_11035</name>
</gene>
<evidence type="ECO:0000259" key="4">
    <source>
        <dbReference type="Pfam" id="PF07859"/>
    </source>
</evidence>
<sequence>MISPSFLHLPYLAIAYAYPRLRQDQSWSYQQALANSLLKALLRNYTVLHIEWPLSLKPRRESQRFVLIEPANPPLYTGVLLDQEVKPETIGSTWYPDPYSSDVPLPEGRHVILHLHGGSYIMGDGRTASCQYLAVTLLDHTPADYLLCPQYRLAGPPNRRFPAQLQDAVSAYSYLIHTLRIPASRIVVSGDSSGGHLALALLRYIVEFDNKVLLPAPKCSLLWSPWCDVPAAINTGIWSHSSNYKTEYIPGCFPAWGAKRFLSNIEISEKVRPYVAPIRDPFIVPSPVLVVTGDREVLFQDHKKLAEDFQALVKDDSLVELFVEHRVPHDVLMIGWIMGFRAEARECAIKAGKFISQVTPRP</sequence>
<dbReference type="PANTHER" id="PTHR48081:SF8">
    <property type="entry name" value="ALPHA_BETA HYDROLASE FOLD-3 DOMAIN-CONTAINING PROTEIN-RELATED"/>
    <property type="match status" value="1"/>
</dbReference>
<dbReference type="InterPro" id="IPR029058">
    <property type="entry name" value="AB_hydrolase_fold"/>
</dbReference>